<feature type="region of interest" description="Disordered" evidence="1">
    <location>
        <begin position="161"/>
        <end position="184"/>
    </location>
</feature>
<feature type="region of interest" description="Disordered" evidence="1">
    <location>
        <begin position="1"/>
        <end position="23"/>
    </location>
</feature>
<evidence type="ECO:0000313" key="2">
    <source>
        <dbReference type="EMBL" id="PMD24527.1"/>
    </source>
</evidence>
<sequence>MGPSSSSRHHSSNERAPTFESIEPLPELLAPSVANAAFGDQNSQRNFSGNWEYPQRNENQHAASMQNFIPDQRDGNSMNQVLMGANNALNESDLDQLWGCDFYSEAADMLKLSALCQPGQPSVQSHIAPATSGEFDPTTELFDIDPSSEEVELAEDVLQRENTSPKAMEMWKNKHSGSNFLRRP</sequence>
<name>A0A2J6QE47_9HELO</name>
<gene>
    <name evidence="2" type="ORF">NA56DRAFT_643093</name>
</gene>
<evidence type="ECO:0000313" key="3">
    <source>
        <dbReference type="Proteomes" id="UP000235672"/>
    </source>
</evidence>
<dbReference type="AlphaFoldDB" id="A0A2J6QE47"/>
<dbReference type="Proteomes" id="UP000235672">
    <property type="component" value="Unassembled WGS sequence"/>
</dbReference>
<protein>
    <submittedName>
        <fullName evidence="2">Uncharacterized protein</fullName>
    </submittedName>
</protein>
<keyword evidence="3" id="KW-1185">Reference proteome</keyword>
<dbReference type="EMBL" id="KZ613472">
    <property type="protein sequence ID" value="PMD24527.1"/>
    <property type="molecule type" value="Genomic_DNA"/>
</dbReference>
<accession>A0A2J6QE47</accession>
<proteinExistence type="predicted"/>
<evidence type="ECO:0000256" key="1">
    <source>
        <dbReference type="SAM" id="MobiDB-lite"/>
    </source>
</evidence>
<organism evidence="2 3">
    <name type="scientific">Hyaloscypha hepaticicola</name>
    <dbReference type="NCBI Taxonomy" id="2082293"/>
    <lineage>
        <taxon>Eukaryota</taxon>
        <taxon>Fungi</taxon>
        <taxon>Dikarya</taxon>
        <taxon>Ascomycota</taxon>
        <taxon>Pezizomycotina</taxon>
        <taxon>Leotiomycetes</taxon>
        <taxon>Helotiales</taxon>
        <taxon>Hyaloscyphaceae</taxon>
        <taxon>Hyaloscypha</taxon>
    </lineage>
</organism>
<reference evidence="2 3" key="1">
    <citation type="submission" date="2016-05" db="EMBL/GenBank/DDBJ databases">
        <title>A degradative enzymes factory behind the ericoid mycorrhizal symbiosis.</title>
        <authorList>
            <consortium name="DOE Joint Genome Institute"/>
            <person name="Martino E."/>
            <person name="Morin E."/>
            <person name="Grelet G."/>
            <person name="Kuo A."/>
            <person name="Kohler A."/>
            <person name="Daghino S."/>
            <person name="Barry K."/>
            <person name="Choi C."/>
            <person name="Cichocki N."/>
            <person name="Clum A."/>
            <person name="Copeland A."/>
            <person name="Hainaut M."/>
            <person name="Haridas S."/>
            <person name="Labutti K."/>
            <person name="Lindquist E."/>
            <person name="Lipzen A."/>
            <person name="Khouja H.-R."/>
            <person name="Murat C."/>
            <person name="Ohm R."/>
            <person name="Olson A."/>
            <person name="Spatafora J."/>
            <person name="Veneault-Fourrey C."/>
            <person name="Henrissat B."/>
            <person name="Grigoriev I."/>
            <person name="Martin F."/>
            <person name="Perotto S."/>
        </authorList>
    </citation>
    <scope>NUCLEOTIDE SEQUENCE [LARGE SCALE GENOMIC DNA]</scope>
    <source>
        <strain evidence="2 3">UAMH 7357</strain>
    </source>
</reference>